<reference evidence="1 3" key="1">
    <citation type="submission" date="2018-05" db="EMBL/GenBank/DDBJ databases">
        <title>Genomic diversity of pathogens causing Blackleg of Potato in Pakistan.</title>
        <authorList>
            <person name="Sarfraz S."/>
            <person name="Riaz K."/>
            <person name="Oulghazi S."/>
            <person name="Cigna J."/>
            <person name="Sahi S.T."/>
            <person name="Khan S.H."/>
            <person name="Hameed A."/>
            <person name="Faure D."/>
        </authorList>
    </citation>
    <scope>NUCLEOTIDE SEQUENCE [LARGE SCALE GENOMIC DNA]</scope>
    <source>
        <strain evidence="1 3">SS70</strain>
    </source>
</reference>
<name>A0AAX1C3A9_9GAMM</name>
<evidence type="ECO:0000313" key="4">
    <source>
        <dbReference type="Proteomes" id="UP000266633"/>
    </source>
</evidence>
<gene>
    <name evidence="2" type="ORF">D5077_03200</name>
    <name evidence="1" type="ORF">DF213_16115</name>
</gene>
<dbReference type="Proteomes" id="UP000266633">
    <property type="component" value="Unassembled WGS sequence"/>
</dbReference>
<reference evidence="2 4" key="2">
    <citation type="submission" date="2018-09" db="EMBL/GenBank/DDBJ databases">
        <title>Phylogenetic diversity of Pectobacterium and Dickeya strains causing blackleg disease of potato in Morocco.</title>
        <authorList>
            <person name="Oulghazi S."/>
            <person name="Moumni M."/>
            <person name="Faure D."/>
        </authorList>
    </citation>
    <scope>NUCLEOTIDE SEQUENCE [LARGE SCALE GENOMIC DNA]</scope>
    <source>
        <strain evidence="2 4">S4.16.03.LID</strain>
    </source>
</reference>
<evidence type="ECO:0000313" key="3">
    <source>
        <dbReference type="Proteomes" id="UP000245055"/>
    </source>
</evidence>
<dbReference type="AlphaFoldDB" id="A0AAX1C3A9"/>
<dbReference type="EMBL" id="QZDO01000007">
    <property type="protein sequence ID" value="RJL76016.1"/>
    <property type="molecule type" value="Genomic_DNA"/>
</dbReference>
<protein>
    <submittedName>
        <fullName evidence="1">Uncharacterized protein</fullName>
    </submittedName>
</protein>
<evidence type="ECO:0000313" key="1">
    <source>
        <dbReference type="EMBL" id="PWD71329.1"/>
    </source>
</evidence>
<accession>A0AAX1C3A9</accession>
<keyword evidence="4" id="KW-1185">Reference proteome</keyword>
<dbReference type="EMBL" id="QESZ01000023">
    <property type="protein sequence ID" value="PWD71329.1"/>
    <property type="molecule type" value="Genomic_DNA"/>
</dbReference>
<dbReference type="RefSeq" id="WP_024109147.1">
    <property type="nucleotide sequence ID" value="NZ_CP038499.1"/>
</dbReference>
<proteinExistence type="predicted"/>
<dbReference type="Proteomes" id="UP000245055">
    <property type="component" value="Unassembled WGS sequence"/>
</dbReference>
<comment type="caution">
    <text evidence="1">The sequence shown here is derived from an EMBL/GenBank/DDBJ whole genome shotgun (WGS) entry which is preliminary data.</text>
</comment>
<sequence length="245" mass="28085">MPVYDDMPDLSHWKTVQEFNIEQAALLCAGIDPLDCEDGLGTARNIQHARWKLAWGFSEGMVSAIRRGTLTPIECFAVKRGEEWNEPDRYYQIKPTERGHEISKGRTIVTRDSLFSWIDAENVDIARKPALPVRIYNHQERVSGWNINSPEMVIDVEPEERKQSVPMLPLYEHKSEGLELVEEAIKQFWSTYDENDPATAPTKPEVMTYLKEKSVSNNLAEAVDRVLRPFSVRGVGRRRQTKTNG</sequence>
<evidence type="ECO:0000313" key="2">
    <source>
        <dbReference type="EMBL" id="RJL76016.1"/>
    </source>
</evidence>
<organism evidence="1 3">
    <name type="scientific">Dickeya dianthicola</name>
    <dbReference type="NCBI Taxonomy" id="204039"/>
    <lineage>
        <taxon>Bacteria</taxon>
        <taxon>Pseudomonadati</taxon>
        <taxon>Pseudomonadota</taxon>
        <taxon>Gammaproteobacteria</taxon>
        <taxon>Enterobacterales</taxon>
        <taxon>Pectobacteriaceae</taxon>
        <taxon>Dickeya</taxon>
    </lineage>
</organism>